<dbReference type="GO" id="GO:0033314">
    <property type="term" value="P:mitotic DNA replication checkpoint signaling"/>
    <property type="evidence" value="ECO:0007669"/>
    <property type="project" value="TreeGrafter"/>
</dbReference>
<evidence type="ECO:0000256" key="2">
    <source>
        <dbReference type="ARBA" id="ARBA00023125"/>
    </source>
</evidence>
<keyword evidence="4" id="KW-0235">DNA replication</keyword>
<evidence type="ECO:0000256" key="4">
    <source>
        <dbReference type="RuleBase" id="RU365058"/>
    </source>
</evidence>
<dbReference type="GO" id="GO:0005524">
    <property type="term" value="F:ATP binding"/>
    <property type="evidence" value="ECO:0007669"/>
    <property type="project" value="UniProtKB-KW"/>
</dbReference>
<name>A0AAE1MD01_9FABA</name>
<dbReference type="PANTHER" id="PTHR10763">
    <property type="entry name" value="CELL DIVISION CONTROL PROTEIN 6-RELATED"/>
    <property type="match status" value="1"/>
</dbReference>
<comment type="similarity">
    <text evidence="4">Belongs to the ORC1 family.</text>
</comment>
<dbReference type="Proteomes" id="UP001293593">
    <property type="component" value="Unassembled WGS sequence"/>
</dbReference>
<keyword evidence="2 4" id="KW-0238">DNA-binding</keyword>
<evidence type="ECO:0000313" key="6">
    <source>
        <dbReference type="Proteomes" id="UP001293593"/>
    </source>
</evidence>
<dbReference type="EMBL" id="JAWXYG010000010">
    <property type="protein sequence ID" value="KAK4260604.1"/>
    <property type="molecule type" value="Genomic_DNA"/>
</dbReference>
<evidence type="ECO:0000256" key="1">
    <source>
        <dbReference type="ARBA" id="ARBA00004123"/>
    </source>
</evidence>
<comment type="function">
    <text evidence="4">Component of the origin recognition complex (ORC) that binds origins of replication. DNA-binding is ATP-dependent, however specific DNA sequences that define origins of replication have not been identified so far. ORC is required to assemble the pre-replication complex necessary to initiate DNA replication.</text>
</comment>
<evidence type="ECO:0000313" key="5">
    <source>
        <dbReference type="EMBL" id="KAK4260604.1"/>
    </source>
</evidence>
<dbReference type="InterPro" id="IPR050311">
    <property type="entry name" value="ORC1/CDC6"/>
</dbReference>
<reference evidence="5" key="1">
    <citation type="submission" date="2023-10" db="EMBL/GenBank/DDBJ databases">
        <title>Chromosome-level genome of the transformable northern wattle, Acacia crassicarpa.</title>
        <authorList>
            <person name="Massaro I."/>
            <person name="Sinha N.R."/>
            <person name="Poethig S."/>
            <person name="Leichty A.R."/>
        </authorList>
    </citation>
    <scope>NUCLEOTIDE SEQUENCE</scope>
    <source>
        <strain evidence="5">Acra3RX</strain>
        <tissue evidence="5">Leaf</tissue>
    </source>
</reference>
<dbReference type="GO" id="GO:0003688">
    <property type="term" value="F:DNA replication origin binding"/>
    <property type="evidence" value="ECO:0007669"/>
    <property type="project" value="TreeGrafter"/>
</dbReference>
<protein>
    <recommendedName>
        <fullName evidence="4">Origin recognition complex subunit 1</fullName>
    </recommendedName>
</protein>
<dbReference type="PANTHER" id="PTHR10763:SF23">
    <property type="entry name" value="ORIGIN RECOGNITION COMPLEX SUBUNIT 1"/>
    <property type="match status" value="1"/>
</dbReference>
<comment type="subcellular location">
    <subcellularLocation>
        <location evidence="1 4">Nucleus</location>
    </subcellularLocation>
</comment>
<comment type="caution">
    <text evidence="5">The sequence shown here is derived from an EMBL/GenBank/DDBJ whole genome shotgun (WGS) entry which is preliminary data.</text>
</comment>
<keyword evidence="4" id="KW-0547">Nucleotide-binding</keyword>
<gene>
    <name evidence="5" type="ORF">QN277_003697</name>
</gene>
<keyword evidence="4" id="KW-0067">ATP-binding</keyword>
<comment type="subunit">
    <text evidence="4">Component of the origin recognition complex (ORC) composed of at least ORC1, ORC2, ORC3, ORC4, ORC5 and ORC6. ORC is regulated in a cell-cycle and development dependent manner. It is sequentially assembled at the exit from anaphase of mitosis and disassembled as cells enter S phase. Binds unmodified and methylated histone H3.</text>
</comment>
<evidence type="ECO:0000256" key="3">
    <source>
        <dbReference type="ARBA" id="ARBA00023242"/>
    </source>
</evidence>
<dbReference type="AlphaFoldDB" id="A0AAE1MD01"/>
<keyword evidence="3 4" id="KW-0539">Nucleus</keyword>
<keyword evidence="6" id="KW-1185">Reference proteome</keyword>
<organism evidence="5 6">
    <name type="scientific">Acacia crassicarpa</name>
    <name type="common">northern wattle</name>
    <dbReference type="NCBI Taxonomy" id="499986"/>
    <lineage>
        <taxon>Eukaryota</taxon>
        <taxon>Viridiplantae</taxon>
        <taxon>Streptophyta</taxon>
        <taxon>Embryophyta</taxon>
        <taxon>Tracheophyta</taxon>
        <taxon>Spermatophyta</taxon>
        <taxon>Magnoliopsida</taxon>
        <taxon>eudicotyledons</taxon>
        <taxon>Gunneridae</taxon>
        <taxon>Pentapetalae</taxon>
        <taxon>rosids</taxon>
        <taxon>fabids</taxon>
        <taxon>Fabales</taxon>
        <taxon>Fabaceae</taxon>
        <taxon>Caesalpinioideae</taxon>
        <taxon>mimosoid clade</taxon>
        <taxon>Acacieae</taxon>
        <taxon>Acacia</taxon>
    </lineage>
</organism>
<sequence length="66" mass="7209">MAVSCLCASNGELFPGYDTLLHVGCRLGESRILLCEAGSKHRLQKLQLNFPSDDVAFALKNCEDLP</sequence>
<dbReference type="GO" id="GO:0005664">
    <property type="term" value="C:nuclear origin of replication recognition complex"/>
    <property type="evidence" value="ECO:0007669"/>
    <property type="project" value="TreeGrafter"/>
</dbReference>
<proteinExistence type="inferred from homology"/>
<accession>A0AAE1MD01</accession>
<dbReference type="GO" id="GO:0006270">
    <property type="term" value="P:DNA replication initiation"/>
    <property type="evidence" value="ECO:0007669"/>
    <property type="project" value="TreeGrafter"/>
</dbReference>